<gene>
    <name evidence="1" type="ORF">ATNIH1004_003766</name>
</gene>
<evidence type="ECO:0000313" key="2">
    <source>
        <dbReference type="Proteomes" id="UP000324241"/>
    </source>
</evidence>
<accession>A0A5M9N1P0</accession>
<proteinExistence type="predicted"/>
<dbReference type="EMBL" id="QUQM01000001">
    <property type="protein sequence ID" value="KAA8651073.1"/>
    <property type="molecule type" value="Genomic_DNA"/>
</dbReference>
<dbReference type="Proteomes" id="UP000324241">
    <property type="component" value="Unassembled WGS sequence"/>
</dbReference>
<dbReference type="VEuPathDB" id="FungiDB:EYZ11_010217"/>
<name>A0A5M9N1P0_9EURO</name>
<sequence>MCIPSTGIRDSAIDNVVRSQAKASAATRGQALDHQNHDTFLKYQSTLKALDILALYYNLEPDYKCRDMEQSMAHHRDPNILLRLDAATLADFKQDKEVVSIN</sequence>
<evidence type="ECO:0000313" key="1">
    <source>
        <dbReference type="EMBL" id="KAA8651073.1"/>
    </source>
</evidence>
<dbReference type="OrthoDB" id="4525412at2759"/>
<comment type="caution">
    <text evidence="1">The sequence shown here is derived from an EMBL/GenBank/DDBJ whole genome shotgun (WGS) entry which is preliminary data.</text>
</comment>
<reference evidence="1 2" key="1">
    <citation type="submission" date="2019-08" db="EMBL/GenBank/DDBJ databases">
        <title>The genome sequence of a newly discovered highly antifungal drug resistant Aspergillus species, Aspergillus tanneri NIH 1004.</title>
        <authorList>
            <person name="Mounaud S."/>
            <person name="Singh I."/>
            <person name="Joardar V."/>
            <person name="Pakala S."/>
            <person name="Pakala S."/>
            <person name="Venepally P."/>
            <person name="Chung J.K."/>
            <person name="Losada L."/>
            <person name="Nierman W.C."/>
        </authorList>
    </citation>
    <scope>NUCLEOTIDE SEQUENCE [LARGE SCALE GENOMIC DNA]</scope>
    <source>
        <strain evidence="1 2">NIH1004</strain>
    </source>
</reference>
<dbReference type="AlphaFoldDB" id="A0A5M9N1P0"/>
<dbReference type="PANTHER" id="PTHR37535:SF3">
    <property type="entry name" value="FLUG DOMAIN-CONTAINING PROTEIN"/>
    <property type="match status" value="1"/>
</dbReference>
<dbReference type="PANTHER" id="PTHR37535">
    <property type="entry name" value="FLUG DOMAIN PROTEIN"/>
    <property type="match status" value="1"/>
</dbReference>
<dbReference type="GeneID" id="54326468"/>
<dbReference type="RefSeq" id="XP_033430434.1">
    <property type="nucleotide sequence ID" value="XM_033568439.1"/>
</dbReference>
<organism evidence="1 2">
    <name type="scientific">Aspergillus tanneri</name>
    <dbReference type="NCBI Taxonomy" id="1220188"/>
    <lineage>
        <taxon>Eukaryota</taxon>
        <taxon>Fungi</taxon>
        <taxon>Dikarya</taxon>
        <taxon>Ascomycota</taxon>
        <taxon>Pezizomycotina</taxon>
        <taxon>Eurotiomycetes</taxon>
        <taxon>Eurotiomycetidae</taxon>
        <taxon>Eurotiales</taxon>
        <taxon>Aspergillaceae</taxon>
        <taxon>Aspergillus</taxon>
        <taxon>Aspergillus subgen. Circumdati</taxon>
    </lineage>
</organism>
<protein>
    <submittedName>
        <fullName evidence="1">Uncharacterized protein</fullName>
    </submittedName>
</protein>